<gene>
    <name evidence="1" type="ORF">S03H2_23234</name>
</gene>
<comment type="caution">
    <text evidence="1">The sequence shown here is derived from an EMBL/GenBank/DDBJ whole genome shotgun (WGS) entry which is preliminary data.</text>
</comment>
<feature type="non-terminal residue" evidence="1">
    <location>
        <position position="185"/>
    </location>
</feature>
<proteinExistence type="predicted"/>
<sequence>MEIKDGSKDFKILYLSNAPFTPSGYGVQCAGNCYDWVKHYDVRVLANYGLDGRMIALNNLPIYPILHGDNNGDRTAELIFRTWKPDIFITLYDIWMGAYVREGTPPKMFRPIHPHWIPIIMVDHEPIPEATLIQAADAAYKIVTPTHYGVEQFKKFNVPVEYIPFGIDTSVFKPLPDKAKLKVRM</sequence>
<dbReference type="AlphaFoldDB" id="X1FF71"/>
<reference evidence="1" key="1">
    <citation type="journal article" date="2014" name="Front. Microbiol.">
        <title>High frequency of phylogenetically diverse reductive dehalogenase-homologous genes in deep subseafloor sedimentary metagenomes.</title>
        <authorList>
            <person name="Kawai M."/>
            <person name="Futagami T."/>
            <person name="Toyoda A."/>
            <person name="Takaki Y."/>
            <person name="Nishi S."/>
            <person name="Hori S."/>
            <person name="Arai W."/>
            <person name="Tsubouchi T."/>
            <person name="Morono Y."/>
            <person name="Uchiyama I."/>
            <person name="Ito T."/>
            <person name="Fujiyama A."/>
            <person name="Inagaki F."/>
            <person name="Takami H."/>
        </authorList>
    </citation>
    <scope>NUCLEOTIDE SEQUENCE</scope>
    <source>
        <strain evidence="1">Expedition CK06-06</strain>
    </source>
</reference>
<evidence type="ECO:0000313" key="1">
    <source>
        <dbReference type="EMBL" id="GAH43617.1"/>
    </source>
</evidence>
<organism evidence="1">
    <name type="scientific">marine sediment metagenome</name>
    <dbReference type="NCBI Taxonomy" id="412755"/>
    <lineage>
        <taxon>unclassified sequences</taxon>
        <taxon>metagenomes</taxon>
        <taxon>ecological metagenomes</taxon>
    </lineage>
</organism>
<dbReference type="SUPFAM" id="SSF53756">
    <property type="entry name" value="UDP-Glycosyltransferase/glycogen phosphorylase"/>
    <property type="match status" value="1"/>
</dbReference>
<dbReference type="EMBL" id="BARU01012659">
    <property type="protein sequence ID" value="GAH43617.1"/>
    <property type="molecule type" value="Genomic_DNA"/>
</dbReference>
<evidence type="ECO:0008006" key="2">
    <source>
        <dbReference type="Google" id="ProtNLM"/>
    </source>
</evidence>
<name>X1FF71_9ZZZZ</name>
<protein>
    <recommendedName>
        <fullName evidence="2">Glycosyltransferase subfamily 4-like N-terminal domain-containing protein</fullName>
    </recommendedName>
</protein>
<accession>X1FF71</accession>